<feature type="domain" description="DUF1206" evidence="2">
    <location>
        <begin position="125"/>
        <end position="193"/>
    </location>
</feature>
<keyword evidence="1" id="KW-1133">Transmembrane helix</keyword>
<reference evidence="3 4" key="1">
    <citation type="submission" date="2018-11" db="EMBL/GenBank/DDBJ databases">
        <authorList>
            <person name="Da X."/>
        </authorList>
    </citation>
    <scope>NUCLEOTIDE SEQUENCE [LARGE SCALE GENOMIC DNA]</scope>
    <source>
        <strain evidence="3 4">S14-144</strain>
    </source>
</reference>
<feature type="transmembrane region" description="Helical" evidence="1">
    <location>
        <begin position="125"/>
        <end position="148"/>
    </location>
</feature>
<dbReference type="Proteomes" id="UP000268084">
    <property type="component" value="Chromosome"/>
</dbReference>
<feature type="transmembrane region" description="Helical" evidence="1">
    <location>
        <begin position="257"/>
        <end position="277"/>
    </location>
</feature>
<keyword evidence="4" id="KW-1185">Reference proteome</keyword>
<reference evidence="3 4" key="2">
    <citation type="submission" date="2018-12" db="EMBL/GenBank/DDBJ databases">
        <title>Nakamurella antarcticus sp. nov., isolated from Antarctica South Shetland Islands soil.</title>
        <authorList>
            <person name="Peng F."/>
        </authorList>
    </citation>
    <scope>NUCLEOTIDE SEQUENCE [LARGE SCALE GENOMIC DNA]</scope>
    <source>
        <strain evidence="3 4">S14-144</strain>
    </source>
</reference>
<dbReference type="AlphaFoldDB" id="A0A3G8ZUM5"/>
<proteinExistence type="predicted"/>
<evidence type="ECO:0000313" key="4">
    <source>
        <dbReference type="Proteomes" id="UP000268084"/>
    </source>
</evidence>
<evidence type="ECO:0000259" key="2">
    <source>
        <dbReference type="Pfam" id="PF06724"/>
    </source>
</evidence>
<gene>
    <name evidence="3" type="ORF">EH165_08645</name>
</gene>
<feature type="domain" description="DUF1206" evidence="2">
    <location>
        <begin position="41"/>
        <end position="109"/>
    </location>
</feature>
<feature type="transmembrane region" description="Helical" evidence="1">
    <location>
        <begin position="216"/>
        <end position="237"/>
    </location>
</feature>
<sequence length="285" mass="29445">MPRLPGAAAAARAGAKQAGRKATEGGRATKDSESFRLLVRVGLISYGVVHILLAWLVAQLAFSGSSGRETSQKGALAELSTSALGLVLLWVVAVGLFALAVWQALEAAIGRFGPVSSRKRTRKRLGAAGKSVAYAGLAVSAVSTAISGDSSSGNGEETLTARLLSAPSGRILVIAVGVGVVVVGGRMIYRGVSKKFTRDLMGGVSERIVRMGQIGFCAKGLILGLIGILFGWAALSYDAQKAGGMDDALRTVREQPYGPGLLMVIATGLLAFGAYCFSWSAHAKH</sequence>
<accession>A0A3G8ZUM5</accession>
<organism evidence="3 4">
    <name type="scientific">Nakamurella antarctica</name>
    <dbReference type="NCBI Taxonomy" id="1902245"/>
    <lineage>
        <taxon>Bacteria</taxon>
        <taxon>Bacillati</taxon>
        <taxon>Actinomycetota</taxon>
        <taxon>Actinomycetes</taxon>
        <taxon>Nakamurellales</taxon>
        <taxon>Nakamurellaceae</taxon>
        <taxon>Nakamurella</taxon>
    </lineage>
</organism>
<dbReference type="InterPro" id="IPR009597">
    <property type="entry name" value="DUF1206"/>
</dbReference>
<dbReference type="KEGG" id="nak:EH165_08645"/>
<evidence type="ECO:0000256" key="1">
    <source>
        <dbReference type="SAM" id="Phobius"/>
    </source>
</evidence>
<feature type="domain" description="DUF1206" evidence="2">
    <location>
        <begin position="214"/>
        <end position="278"/>
    </location>
</feature>
<keyword evidence="1" id="KW-0812">Transmembrane</keyword>
<evidence type="ECO:0000313" key="3">
    <source>
        <dbReference type="EMBL" id="AZI58194.1"/>
    </source>
</evidence>
<dbReference type="RefSeq" id="WP_124799103.1">
    <property type="nucleotide sequence ID" value="NZ_CP034170.1"/>
</dbReference>
<dbReference type="EMBL" id="CP034170">
    <property type="protein sequence ID" value="AZI58194.1"/>
    <property type="molecule type" value="Genomic_DNA"/>
</dbReference>
<protein>
    <submittedName>
        <fullName evidence="3">DUF1206 domain-containing protein</fullName>
    </submittedName>
</protein>
<dbReference type="Pfam" id="PF06724">
    <property type="entry name" value="DUF1206"/>
    <property type="match status" value="3"/>
</dbReference>
<feature type="transmembrane region" description="Helical" evidence="1">
    <location>
        <begin position="168"/>
        <end position="189"/>
    </location>
</feature>
<dbReference type="OrthoDB" id="4552598at2"/>
<name>A0A3G8ZUM5_9ACTN</name>
<feature type="transmembrane region" description="Helical" evidence="1">
    <location>
        <begin position="37"/>
        <end position="62"/>
    </location>
</feature>
<feature type="transmembrane region" description="Helical" evidence="1">
    <location>
        <begin position="82"/>
        <end position="105"/>
    </location>
</feature>
<keyword evidence="1" id="KW-0472">Membrane</keyword>